<gene>
    <name evidence="1" type="ORF">SAMN05428983_0975</name>
</gene>
<dbReference type="EMBL" id="FNEW01000001">
    <property type="protein sequence ID" value="SDJ28294.1"/>
    <property type="molecule type" value="Genomic_DNA"/>
</dbReference>
<dbReference type="AlphaFoldDB" id="A0A7Z7FP13"/>
<protein>
    <submittedName>
        <fullName evidence="1">Uncharacterized protein</fullName>
    </submittedName>
</protein>
<organism evidence="1 2">
    <name type="scientific">Agrobacterium fabrum</name>
    <dbReference type="NCBI Taxonomy" id="1176649"/>
    <lineage>
        <taxon>Bacteria</taxon>
        <taxon>Pseudomonadati</taxon>
        <taxon>Pseudomonadota</taxon>
        <taxon>Alphaproteobacteria</taxon>
        <taxon>Hyphomicrobiales</taxon>
        <taxon>Rhizobiaceae</taxon>
        <taxon>Rhizobium/Agrobacterium group</taxon>
        <taxon>Agrobacterium</taxon>
        <taxon>Agrobacterium tumefaciens complex</taxon>
    </lineage>
</organism>
<name>A0A7Z7FP13_9HYPH</name>
<sequence length="253" mass="28175">MSVMEEGSEPRGEPRLQVWIGNNDPIAAEQLGKFIRELAVDYRRQTEGQLVLVRLELGSTFLEFADQAVAYSNYVAAPLVFMEAAKRMRQFYKFLAKQLKGPSDDQLLLRPPLDPSSARLLEIAANAKADLRITQVAEVKTIELKFPEVLMRNEAAKIKKKKRNKAAAAEGGIYNTPVEFGEITERVRAQALSDPNQLESLIEIVVGLLRSSGAGHQLPSLAQNLEAHNLWQAAVIVRRHIVAPKQVNLRDDG</sequence>
<evidence type="ECO:0000313" key="2">
    <source>
        <dbReference type="Proteomes" id="UP000198917"/>
    </source>
</evidence>
<proteinExistence type="predicted"/>
<comment type="caution">
    <text evidence="1">The sequence shown here is derived from an EMBL/GenBank/DDBJ whole genome shotgun (WGS) entry which is preliminary data.</text>
</comment>
<dbReference type="Proteomes" id="UP000198917">
    <property type="component" value="Unassembled WGS sequence"/>
</dbReference>
<accession>A0A7Z7FP13</accession>
<reference evidence="1 2" key="1">
    <citation type="submission" date="2016-10" db="EMBL/GenBank/DDBJ databases">
        <authorList>
            <person name="Varghese N."/>
            <person name="Submissions S."/>
        </authorList>
    </citation>
    <scope>NUCLEOTIDE SEQUENCE [LARGE SCALE GENOMIC DNA]</scope>
    <source>
        <strain evidence="1 2">PDC82</strain>
    </source>
</reference>
<dbReference type="RefSeq" id="WP_080808513.1">
    <property type="nucleotide sequence ID" value="NZ_CP048558.1"/>
</dbReference>
<evidence type="ECO:0000313" key="1">
    <source>
        <dbReference type="EMBL" id="SDJ28294.1"/>
    </source>
</evidence>